<name>K1LLQ7_CECL9</name>
<dbReference type="Pfam" id="PF00534">
    <property type="entry name" value="Glycos_transf_1"/>
    <property type="match status" value="1"/>
</dbReference>
<comment type="caution">
    <text evidence="3">The sequence shown here is derived from an EMBL/GenBank/DDBJ whole genome shotgun (WGS) entry which is preliminary data.</text>
</comment>
<proteinExistence type="predicted"/>
<dbReference type="CDD" id="cd03801">
    <property type="entry name" value="GT4_PimA-like"/>
    <property type="match status" value="1"/>
</dbReference>
<keyword evidence="1 3" id="KW-0808">Transferase</keyword>
<evidence type="ECO:0000313" key="3">
    <source>
        <dbReference type="EMBL" id="EKB51328.1"/>
    </source>
</evidence>
<organism evidence="3 4">
    <name type="scientific">Cecembia lonarensis (strain CCUG 58316 / KCTC 22772 / LW9)</name>
    <dbReference type="NCBI Taxonomy" id="1225176"/>
    <lineage>
        <taxon>Bacteria</taxon>
        <taxon>Pseudomonadati</taxon>
        <taxon>Bacteroidota</taxon>
        <taxon>Cytophagia</taxon>
        <taxon>Cytophagales</taxon>
        <taxon>Cyclobacteriaceae</taxon>
        <taxon>Cecembia</taxon>
    </lineage>
</organism>
<dbReference type="RefSeq" id="WP_009183176.1">
    <property type="nucleotide sequence ID" value="NZ_AMGM01000001.1"/>
</dbReference>
<evidence type="ECO:0000259" key="2">
    <source>
        <dbReference type="Pfam" id="PF00534"/>
    </source>
</evidence>
<evidence type="ECO:0000256" key="1">
    <source>
        <dbReference type="ARBA" id="ARBA00022679"/>
    </source>
</evidence>
<dbReference type="Proteomes" id="UP000004478">
    <property type="component" value="Unassembled WGS sequence"/>
</dbReference>
<dbReference type="SUPFAM" id="SSF53756">
    <property type="entry name" value="UDP-Glycosyltransferase/glycogen phosphorylase"/>
    <property type="match status" value="1"/>
</dbReference>
<dbReference type="OrthoDB" id="9801573at2"/>
<accession>K1LLQ7</accession>
<sequence length="359" mass="41487">MKILKLHETLNNTGGIVSFQKDLEKFYSTSDNEYAHFRTGKVENHPLLSNGFIRLIDLAISYFIFPFILLKRKPDVIEINSGLDFKSFYRDRFYLKITRMIIPKAKIILLMHGWDEDFWDNMVENKPNSLRFFFDTADSVIVLADQFKNELINLGLNKHKLYVIRTGLDIKLFKSDTDQNFEQTRILFLARIEKGKGIFEFINAIPLLLKFNPDIIFDIAGSGSIFSEIQNHDVVTKHKDNIRFYGYINGEEKINLYKTSTIYVFPSYTEGCPVSILEAMAIGLPLIYTNVGALREILKDGVNGILVPIADSHSIVEAVKQLLSDPIRMKEMGRLNKQQAENDFPIEKIFNELEHIYLQ</sequence>
<dbReference type="Gene3D" id="3.40.50.2000">
    <property type="entry name" value="Glycogen Phosphorylase B"/>
    <property type="match status" value="2"/>
</dbReference>
<dbReference type="EMBL" id="AMGM01000001">
    <property type="protein sequence ID" value="EKB51328.1"/>
    <property type="molecule type" value="Genomic_DNA"/>
</dbReference>
<dbReference type="PANTHER" id="PTHR46401">
    <property type="entry name" value="GLYCOSYLTRANSFERASE WBBK-RELATED"/>
    <property type="match status" value="1"/>
</dbReference>
<dbReference type="InterPro" id="IPR001296">
    <property type="entry name" value="Glyco_trans_1"/>
</dbReference>
<dbReference type="PANTHER" id="PTHR46401:SF2">
    <property type="entry name" value="GLYCOSYLTRANSFERASE WBBK-RELATED"/>
    <property type="match status" value="1"/>
</dbReference>
<dbReference type="GO" id="GO:0004373">
    <property type="term" value="F:alpha-1,4-glucan glucosyltransferase (UDP-glucose donor) activity"/>
    <property type="evidence" value="ECO:0007669"/>
    <property type="project" value="UniProtKB-EC"/>
</dbReference>
<keyword evidence="4" id="KW-1185">Reference proteome</keyword>
<dbReference type="GO" id="GO:0009103">
    <property type="term" value="P:lipopolysaccharide biosynthetic process"/>
    <property type="evidence" value="ECO:0007669"/>
    <property type="project" value="TreeGrafter"/>
</dbReference>
<dbReference type="AlphaFoldDB" id="K1LLQ7"/>
<protein>
    <submittedName>
        <fullName evidence="3">Glycogen synthase</fullName>
        <ecNumber evidence="3">2.4.1.11</ecNumber>
    </submittedName>
</protein>
<gene>
    <name evidence="3" type="ORF">B879_00122</name>
</gene>
<dbReference type="EC" id="2.4.1.11" evidence="3"/>
<keyword evidence="3" id="KW-0328">Glycosyltransferase</keyword>
<reference evidence="3 4" key="1">
    <citation type="journal article" date="2012" name="J. Bacteriol.">
        <title>Draft Genome Sequence of Cecembia lonarensis Strain LW9T, Isolated from Lonar Lake, a Haloalkaline Lake in India.</title>
        <authorList>
            <person name="Shivaji S."/>
            <person name="Ara S."/>
            <person name="Singh A."/>
            <person name="Pinnaka A.K."/>
        </authorList>
    </citation>
    <scope>NUCLEOTIDE SEQUENCE [LARGE SCALE GENOMIC DNA]</scope>
    <source>
        <strain evidence="3 4">LW9</strain>
    </source>
</reference>
<evidence type="ECO:0000313" key="4">
    <source>
        <dbReference type="Proteomes" id="UP000004478"/>
    </source>
</evidence>
<feature type="domain" description="Glycosyl transferase family 1" evidence="2">
    <location>
        <begin position="179"/>
        <end position="336"/>
    </location>
</feature>